<dbReference type="EMBL" id="OFSQ01000004">
    <property type="protein sequence ID" value="SOY45478.1"/>
    <property type="molecule type" value="Genomic_DNA"/>
</dbReference>
<protein>
    <submittedName>
        <fullName evidence="1">Uncharacterized protein</fullName>
    </submittedName>
</protein>
<comment type="caution">
    <text evidence="1">The sequence shown here is derived from an EMBL/GenBank/DDBJ whole genome shotgun (WGS) entry which is preliminary data.</text>
</comment>
<accession>A0A375BHG3</accession>
<dbReference type="Proteomes" id="UP000256780">
    <property type="component" value="Chromosome CBM2587_a"/>
</dbReference>
<evidence type="ECO:0000313" key="1">
    <source>
        <dbReference type="EMBL" id="SOY45478.1"/>
    </source>
</evidence>
<name>A0A375BHG3_9BURK</name>
<gene>
    <name evidence="1" type="ORF">CBM2587_A120079</name>
</gene>
<dbReference type="AlphaFoldDB" id="A0A375BHG3"/>
<sequence>MHTECIRHRVSAQAIAGCADRSLEGGEVVSPPLARRVVRGRGLEPLHHCWRQDLNLVRLPISPPSRSFAALPGRAAALLVAGHESKKGGWNGPPWVRFVAGGTGCRDMVSARLAPAVQRGCGL</sequence>
<organism evidence="1">
    <name type="scientific">Cupriavidus taiwanensis</name>
    <dbReference type="NCBI Taxonomy" id="164546"/>
    <lineage>
        <taxon>Bacteria</taxon>
        <taxon>Pseudomonadati</taxon>
        <taxon>Pseudomonadota</taxon>
        <taxon>Betaproteobacteria</taxon>
        <taxon>Burkholderiales</taxon>
        <taxon>Burkholderiaceae</taxon>
        <taxon>Cupriavidus</taxon>
    </lineage>
</organism>
<reference evidence="1" key="1">
    <citation type="submission" date="2018-01" db="EMBL/GenBank/DDBJ databases">
        <authorList>
            <person name="Clerissi C."/>
        </authorList>
    </citation>
    <scope>NUCLEOTIDE SEQUENCE</scope>
    <source>
        <strain evidence="1">Cupriavidus sp. LMG 19464</strain>
    </source>
</reference>
<proteinExistence type="predicted"/>